<protein>
    <submittedName>
        <fullName evidence="2">Piezo-type mechanosensitive ion channel component 2</fullName>
    </submittedName>
</protein>
<dbReference type="EMBL" id="JAMFTS010000005">
    <property type="protein sequence ID" value="KAJ4753292.1"/>
    <property type="molecule type" value="Genomic_DNA"/>
</dbReference>
<keyword evidence="3" id="KW-1185">Reference proteome</keyword>
<organism evidence="2 3">
    <name type="scientific">Rhynchospora pubera</name>
    <dbReference type="NCBI Taxonomy" id="906938"/>
    <lineage>
        <taxon>Eukaryota</taxon>
        <taxon>Viridiplantae</taxon>
        <taxon>Streptophyta</taxon>
        <taxon>Embryophyta</taxon>
        <taxon>Tracheophyta</taxon>
        <taxon>Spermatophyta</taxon>
        <taxon>Magnoliopsida</taxon>
        <taxon>Liliopsida</taxon>
        <taxon>Poales</taxon>
        <taxon>Cyperaceae</taxon>
        <taxon>Cyperoideae</taxon>
        <taxon>Rhynchosporeae</taxon>
        <taxon>Rhynchospora</taxon>
    </lineage>
</organism>
<evidence type="ECO:0000313" key="3">
    <source>
        <dbReference type="Proteomes" id="UP001140206"/>
    </source>
</evidence>
<dbReference type="PANTHER" id="PTHR34046">
    <property type="entry name" value="OS06G0218800 PROTEIN"/>
    <property type="match status" value="1"/>
</dbReference>
<accession>A0AAV8CC10</accession>
<sequence length="191" mass="21853">MGRSESDWNNCRKHPKHKNSTGVCPYCLRERLVHLSSPSISSFLNLACSTSASSTAYYSSESDLSSLAESPVHDKIQKVKLLLKDDIQLGDELPMTKRGEALLKSRSLVHVTGIRNELLEHEDRRKVKVERGKKEKMEDDKEDKKEKKTRFWSKILKGGFRREEKAGEKSWALGHSRTLKERTAAKWVPFA</sequence>
<evidence type="ECO:0000256" key="1">
    <source>
        <dbReference type="SAM" id="MobiDB-lite"/>
    </source>
</evidence>
<reference evidence="2" key="1">
    <citation type="submission" date="2022-08" db="EMBL/GenBank/DDBJ databases">
        <authorList>
            <person name="Marques A."/>
        </authorList>
    </citation>
    <scope>NUCLEOTIDE SEQUENCE</scope>
    <source>
        <strain evidence="2">RhyPub2mFocal</strain>
        <tissue evidence="2">Leaves</tissue>
    </source>
</reference>
<proteinExistence type="predicted"/>
<dbReference type="Proteomes" id="UP001140206">
    <property type="component" value="Chromosome 5"/>
</dbReference>
<dbReference type="AlphaFoldDB" id="A0AAV8CC10"/>
<dbReference type="PANTHER" id="PTHR34046:SF19">
    <property type="entry name" value="RAPIDLY ELICITED PROTEIN, PUTATIVE-RELATED"/>
    <property type="match status" value="1"/>
</dbReference>
<feature type="compositionally biased region" description="Basic and acidic residues" evidence="1">
    <location>
        <begin position="128"/>
        <end position="146"/>
    </location>
</feature>
<dbReference type="InterPro" id="IPR008004">
    <property type="entry name" value="OCTOPUS-like"/>
</dbReference>
<feature type="region of interest" description="Disordered" evidence="1">
    <location>
        <begin position="128"/>
        <end position="147"/>
    </location>
</feature>
<comment type="caution">
    <text evidence="2">The sequence shown here is derived from an EMBL/GenBank/DDBJ whole genome shotgun (WGS) entry which is preliminary data.</text>
</comment>
<dbReference type="Pfam" id="PF05340">
    <property type="entry name" value="DUF740"/>
    <property type="match status" value="1"/>
</dbReference>
<name>A0AAV8CC10_9POAL</name>
<gene>
    <name evidence="2" type="ORF">LUZ62_087697</name>
</gene>
<evidence type="ECO:0000313" key="2">
    <source>
        <dbReference type="EMBL" id="KAJ4753292.1"/>
    </source>
</evidence>